<evidence type="ECO:0000313" key="1">
    <source>
        <dbReference type="EMBL" id="NJW54778.1"/>
    </source>
</evidence>
<dbReference type="InterPro" id="IPR011009">
    <property type="entry name" value="Kinase-like_dom_sf"/>
</dbReference>
<dbReference type="SUPFAM" id="SSF56112">
    <property type="entry name" value="Protein kinase-like (PK-like)"/>
    <property type="match status" value="1"/>
</dbReference>
<protein>
    <submittedName>
        <fullName evidence="1">Kdo domain containing protein</fullName>
    </submittedName>
</protein>
<reference evidence="1 2" key="1">
    <citation type="submission" date="2020-03" db="EMBL/GenBank/DDBJ databases">
        <title>Salinimicrobium sp. nov, isolated from SCS.</title>
        <authorList>
            <person name="Cao W.R."/>
        </authorList>
    </citation>
    <scope>NUCLEOTIDE SEQUENCE [LARGE SCALE GENOMIC DNA]</scope>
    <source>
        <strain evidence="2">J15B91</strain>
    </source>
</reference>
<dbReference type="EMBL" id="JAAVJR010000486">
    <property type="protein sequence ID" value="NJW54778.1"/>
    <property type="molecule type" value="Genomic_DNA"/>
</dbReference>
<sequence>QIDMLLQNFDSEGTLLGSGARNRIKIFSYGEIQLNVKSFKVPNPVNRVVYRFFRKSKAERSFEYAHLLLKKGLHTPFPVAYAVEKSPLFFKNSFYVTEHLPYDLRYRDLVQQPEYPLREEIIRAFTRFTFELHEKGVEFLDHSPGNTLIQRKKKGYKFFLVD</sequence>
<dbReference type="Pfam" id="PF06293">
    <property type="entry name" value="Kdo"/>
    <property type="match status" value="1"/>
</dbReference>
<feature type="non-terminal residue" evidence="1">
    <location>
        <position position="162"/>
    </location>
</feature>
<evidence type="ECO:0000313" key="2">
    <source>
        <dbReference type="Proteomes" id="UP000703674"/>
    </source>
</evidence>
<gene>
    <name evidence="1" type="ORF">HC175_17850</name>
</gene>
<accession>A0ABX1D6F7</accession>
<dbReference type="Proteomes" id="UP000703674">
    <property type="component" value="Unassembled WGS sequence"/>
</dbReference>
<proteinExistence type="predicted"/>
<keyword evidence="2" id="KW-1185">Reference proteome</keyword>
<name>A0ABX1D6F7_9FLAO</name>
<comment type="caution">
    <text evidence="1">The sequence shown here is derived from an EMBL/GenBank/DDBJ whole genome shotgun (WGS) entry which is preliminary data.</text>
</comment>
<organism evidence="1 2">
    <name type="scientific">Salinimicrobium oceani</name>
    <dbReference type="NCBI Taxonomy" id="2722702"/>
    <lineage>
        <taxon>Bacteria</taxon>
        <taxon>Pseudomonadati</taxon>
        <taxon>Bacteroidota</taxon>
        <taxon>Flavobacteriia</taxon>
        <taxon>Flavobacteriales</taxon>
        <taxon>Flavobacteriaceae</taxon>
        <taxon>Salinimicrobium</taxon>
    </lineage>
</organism>
<feature type="non-terminal residue" evidence="1">
    <location>
        <position position="1"/>
    </location>
</feature>